<dbReference type="PANTHER" id="PTHR43261:SF1">
    <property type="entry name" value="RIBOSOME-RELEASING FACTOR 2, MITOCHONDRIAL"/>
    <property type="match status" value="1"/>
</dbReference>
<feature type="non-terminal residue" evidence="4">
    <location>
        <position position="162"/>
    </location>
</feature>
<dbReference type="SUPFAM" id="SSF52540">
    <property type="entry name" value="P-loop containing nucleoside triphosphate hydrolases"/>
    <property type="match status" value="1"/>
</dbReference>
<keyword evidence="1" id="KW-0547">Nucleotide-binding</keyword>
<dbReference type="Gene3D" id="3.40.50.300">
    <property type="entry name" value="P-loop containing nucleotide triphosphate hydrolases"/>
    <property type="match status" value="1"/>
</dbReference>
<organism evidence="4">
    <name type="scientific">marine sediment metagenome</name>
    <dbReference type="NCBI Taxonomy" id="412755"/>
    <lineage>
        <taxon>unclassified sequences</taxon>
        <taxon>metagenomes</taxon>
        <taxon>ecological metagenomes</taxon>
    </lineage>
</organism>
<name>X1IXH9_9ZZZZ</name>
<gene>
    <name evidence="4" type="ORF">S03H2_67142</name>
</gene>
<proteinExistence type="predicted"/>
<accession>X1IXH9</accession>
<sequence length="162" mass="18428">MDRTGASFEKSLESIWQKLSPNAVALQIPTGEEEKFEGVIDLLTMKALKFEGDWGERIKEEEIPQSLVERAKEWRENLVEKISVEDEELLEKYLAKKEISIEELRKVLRKATLDYKLIPVFCGSALKNKGIQPLLDGVIYYLPSPIDLPPVKGTDPKTGQEI</sequence>
<evidence type="ECO:0000256" key="3">
    <source>
        <dbReference type="ARBA" id="ARBA00023134"/>
    </source>
</evidence>
<dbReference type="EMBL" id="BARU01043909">
    <property type="protein sequence ID" value="GAH86427.1"/>
    <property type="molecule type" value="Genomic_DNA"/>
</dbReference>
<evidence type="ECO:0000256" key="1">
    <source>
        <dbReference type="ARBA" id="ARBA00022741"/>
    </source>
</evidence>
<dbReference type="InterPro" id="IPR027417">
    <property type="entry name" value="P-loop_NTPase"/>
</dbReference>
<dbReference type="AlphaFoldDB" id="X1IXH9"/>
<comment type="caution">
    <text evidence="4">The sequence shown here is derived from an EMBL/GenBank/DDBJ whole genome shotgun (WGS) entry which is preliminary data.</text>
</comment>
<protein>
    <submittedName>
        <fullName evidence="4">Uncharacterized protein</fullName>
    </submittedName>
</protein>
<evidence type="ECO:0000313" key="4">
    <source>
        <dbReference type="EMBL" id="GAH86427.1"/>
    </source>
</evidence>
<keyword evidence="3" id="KW-0342">GTP-binding</keyword>
<keyword evidence="2" id="KW-0648">Protein biosynthesis</keyword>
<dbReference type="GO" id="GO:0032790">
    <property type="term" value="P:ribosome disassembly"/>
    <property type="evidence" value="ECO:0007669"/>
    <property type="project" value="TreeGrafter"/>
</dbReference>
<dbReference type="PANTHER" id="PTHR43261">
    <property type="entry name" value="TRANSLATION ELONGATION FACTOR G-RELATED"/>
    <property type="match status" value="1"/>
</dbReference>
<evidence type="ECO:0000256" key="2">
    <source>
        <dbReference type="ARBA" id="ARBA00022917"/>
    </source>
</evidence>
<dbReference type="GO" id="GO:0006412">
    <property type="term" value="P:translation"/>
    <property type="evidence" value="ECO:0007669"/>
    <property type="project" value="UniProtKB-KW"/>
</dbReference>
<dbReference type="GO" id="GO:0005525">
    <property type="term" value="F:GTP binding"/>
    <property type="evidence" value="ECO:0007669"/>
    <property type="project" value="UniProtKB-KW"/>
</dbReference>
<reference evidence="4" key="1">
    <citation type="journal article" date="2014" name="Front. Microbiol.">
        <title>High frequency of phylogenetically diverse reductive dehalogenase-homologous genes in deep subseafloor sedimentary metagenomes.</title>
        <authorList>
            <person name="Kawai M."/>
            <person name="Futagami T."/>
            <person name="Toyoda A."/>
            <person name="Takaki Y."/>
            <person name="Nishi S."/>
            <person name="Hori S."/>
            <person name="Arai W."/>
            <person name="Tsubouchi T."/>
            <person name="Morono Y."/>
            <person name="Uchiyama I."/>
            <person name="Ito T."/>
            <person name="Fujiyama A."/>
            <person name="Inagaki F."/>
            <person name="Takami H."/>
        </authorList>
    </citation>
    <scope>NUCLEOTIDE SEQUENCE</scope>
    <source>
        <strain evidence="4">Expedition CK06-06</strain>
    </source>
</reference>